<evidence type="ECO:0000256" key="1">
    <source>
        <dbReference type="SAM" id="MobiDB-lite"/>
    </source>
</evidence>
<feature type="compositionally biased region" description="Basic and acidic residues" evidence="1">
    <location>
        <begin position="94"/>
        <end position="108"/>
    </location>
</feature>
<comment type="caution">
    <text evidence="2">The sequence shown here is derived from an EMBL/GenBank/DDBJ whole genome shotgun (WGS) entry which is preliminary data.</text>
</comment>
<evidence type="ECO:0000313" key="2">
    <source>
        <dbReference type="EMBL" id="PHH78723.1"/>
    </source>
</evidence>
<name>A0A2C5ZFR9_9HYPO</name>
<dbReference type="EMBL" id="NJES01000069">
    <property type="protein sequence ID" value="PHH78723.1"/>
    <property type="molecule type" value="Genomic_DNA"/>
</dbReference>
<proteinExistence type="predicted"/>
<gene>
    <name evidence="2" type="ORF">CDD80_6358</name>
</gene>
<dbReference type="STRING" id="2004952.A0A2C5ZFR9"/>
<dbReference type="Proteomes" id="UP000226431">
    <property type="component" value="Unassembled WGS sequence"/>
</dbReference>
<keyword evidence="3" id="KW-1185">Reference proteome</keyword>
<dbReference type="OrthoDB" id="3515175at2759"/>
<dbReference type="AlphaFoldDB" id="A0A2C5ZFR9"/>
<sequence>MVLRRVDCQPLEKACCKPSFVIDISDLDSIRNCFLWFIDYEDDFENPDVPFPASEMYYTLGSLDGGPPELAALCQCPLIARKQLEEIWPEGRWLEDGHDDAHPPDPPRSRVPQASLKDQTIRVLVAGLLQQGDFEDSLLHDVQNMIGFHKILEKTLLENAMGVDGSPASIKLLQLVYGQQPQIHVDWTMFPNLTAEGASSALQHPAFSQTESLTLATSGSSAPDKLAQLFDGKNRLHTLRICSSTVDAEAEEADRLLYSKCAETARGLARGALYISSRFACALEGRLWLRYQPSPPPSDVFPVTQLLVESQGSLQLYAPKFESFFLGDALCSPTKAVNGLFRYIQRSCGDSKILYETGLAAAYSFASASSSLQDPEKTSIGPLPAEIYAVEKHRLRRIRTVRDITPNTWSILLVKDIECIKTYFEGRHEGWRADTSVKYAMVRSKTMDKPVNTSDTRWEPFTSSQIEVVGLPRFLELTAPYISAEERRQAVEKLHQSVEKPRKPFRQWNANTISLGVMNSEEACHLLNQLSANKSERNIYSCLYTNPETVRLTHFNVTRYRIWRHSWDISDDDA</sequence>
<accession>A0A2C5ZFR9</accession>
<protein>
    <submittedName>
        <fullName evidence="2">Uncharacterized protein</fullName>
    </submittedName>
</protein>
<feature type="region of interest" description="Disordered" evidence="1">
    <location>
        <begin position="94"/>
        <end position="113"/>
    </location>
</feature>
<reference evidence="2 3" key="1">
    <citation type="submission" date="2017-06" db="EMBL/GenBank/DDBJ databases">
        <title>Ant-infecting Ophiocordyceps genomes reveal a high diversity of potential behavioral manipulation genes and a possible major role for enterotoxins.</title>
        <authorList>
            <person name="De Bekker C."/>
            <person name="Evans H.C."/>
            <person name="Brachmann A."/>
            <person name="Hughes D.P."/>
        </authorList>
    </citation>
    <scope>NUCLEOTIDE SEQUENCE [LARGE SCALE GENOMIC DNA]</scope>
    <source>
        <strain evidence="2 3">Map16</strain>
    </source>
</reference>
<organism evidence="2 3">
    <name type="scientific">Ophiocordyceps camponoti-rufipedis</name>
    <dbReference type="NCBI Taxonomy" id="2004952"/>
    <lineage>
        <taxon>Eukaryota</taxon>
        <taxon>Fungi</taxon>
        <taxon>Dikarya</taxon>
        <taxon>Ascomycota</taxon>
        <taxon>Pezizomycotina</taxon>
        <taxon>Sordariomycetes</taxon>
        <taxon>Hypocreomycetidae</taxon>
        <taxon>Hypocreales</taxon>
        <taxon>Ophiocordycipitaceae</taxon>
        <taxon>Ophiocordyceps</taxon>
    </lineage>
</organism>
<evidence type="ECO:0000313" key="3">
    <source>
        <dbReference type="Proteomes" id="UP000226431"/>
    </source>
</evidence>